<dbReference type="Proteomes" id="UP001219525">
    <property type="component" value="Unassembled WGS sequence"/>
</dbReference>
<accession>A0AAD6Y1Z3</accession>
<organism evidence="1 2">
    <name type="scientific">Mycena pura</name>
    <dbReference type="NCBI Taxonomy" id="153505"/>
    <lineage>
        <taxon>Eukaryota</taxon>
        <taxon>Fungi</taxon>
        <taxon>Dikarya</taxon>
        <taxon>Basidiomycota</taxon>
        <taxon>Agaricomycotina</taxon>
        <taxon>Agaricomycetes</taxon>
        <taxon>Agaricomycetidae</taxon>
        <taxon>Agaricales</taxon>
        <taxon>Marasmiineae</taxon>
        <taxon>Mycenaceae</taxon>
        <taxon>Mycena</taxon>
    </lineage>
</organism>
<gene>
    <name evidence="1" type="ORF">GGX14DRAFT_579545</name>
</gene>
<evidence type="ECO:0000313" key="2">
    <source>
        <dbReference type="Proteomes" id="UP001219525"/>
    </source>
</evidence>
<evidence type="ECO:0000313" key="1">
    <source>
        <dbReference type="EMBL" id="KAJ7190744.1"/>
    </source>
</evidence>
<reference evidence="1" key="1">
    <citation type="submission" date="2023-03" db="EMBL/GenBank/DDBJ databases">
        <title>Massive genome expansion in bonnet fungi (Mycena s.s.) driven by repeated elements and novel gene families across ecological guilds.</title>
        <authorList>
            <consortium name="Lawrence Berkeley National Laboratory"/>
            <person name="Harder C.B."/>
            <person name="Miyauchi S."/>
            <person name="Viragh M."/>
            <person name="Kuo A."/>
            <person name="Thoen E."/>
            <person name="Andreopoulos B."/>
            <person name="Lu D."/>
            <person name="Skrede I."/>
            <person name="Drula E."/>
            <person name="Henrissat B."/>
            <person name="Morin E."/>
            <person name="Kohler A."/>
            <person name="Barry K."/>
            <person name="LaButti K."/>
            <person name="Morin E."/>
            <person name="Salamov A."/>
            <person name="Lipzen A."/>
            <person name="Mereny Z."/>
            <person name="Hegedus B."/>
            <person name="Baldrian P."/>
            <person name="Stursova M."/>
            <person name="Weitz H."/>
            <person name="Taylor A."/>
            <person name="Grigoriev I.V."/>
            <person name="Nagy L.G."/>
            <person name="Martin F."/>
            <person name="Kauserud H."/>
        </authorList>
    </citation>
    <scope>NUCLEOTIDE SEQUENCE</scope>
    <source>
        <strain evidence="1">9144</strain>
    </source>
</reference>
<dbReference type="AlphaFoldDB" id="A0AAD6Y1Z3"/>
<protein>
    <submittedName>
        <fullName evidence="1">Uncharacterized protein</fullName>
    </submittedName>
</protein>
<keyword evidence="2" id="KW-1185">Reference proteome</keyword>
<comment type="caution">
    <text evidence="1">The sequence shown here is derived from an EMBL/GenBank/DDBJ whole genome shotgun (WGS) entry which is preliminary data.</text>
</comment>
<name>A0AAD6Y1Z3_9AGAR</name>
<dbReference type="EMBL" id="JARJCW010000143">
    <property type="protein sequence ID" value="KAJ7190744.1"/>
    <property type="molecule type" value="Genomic_DNA"/>
</dbReference>
<proteinExistence type="predicted"/>
<sequence length="271" mass="28647">MSVGGWCRAAAQGFAKQWQRWALRTSRCMLKGLSAGGAEQRPHGVAAAAGVESELAHSIEHVGWCRAAAGVDNEPTGAAGRRKAAAWPGVEMGVRVWLIEDSESDEEITLVAAYSTTSTYASIGAVASLFDISCLEKSDFAEVQTKAFKTWSKASAKTKATSIGATVGAPNLLGFHYFVTSPSGTGLSPKRDFTSTGKFAGNATAFVLAAKVGDMAAPTNPTVNVDWLALLFPRRPSRPSPSILLSFAVLYSLYHSLRPLSVQPHSAARES</sequence>